<accession>D5UVZ0</accession>
<evidence type="ECO:0000313" key="3">
    <source>
        <dbReference type="EMBL" id="ADG77797.1"/>
    </source>
</evidence>
<feature type="transmembrane region" description="Helical" evidence="2">
    <location>
        <begin position="71"/>
        <end position="92"/>
    </location>
</feature>
<reference evidence="4" key="1">
    <citation type="submission" date="2010-03" db="EMBL/GenBank/DDBJ databases">
        <title>The complete chromosome of Tsukamurella paurometabola DSM 20162.</title>
        <authorList>
            <consortium name="US DOE Joint Genome Institute (JGI-PGF)"/>
            <person name="Lucas S."/>
            <person name="Copeland A."/>
            <person name="Lapidus A."/>
            <person name="Glavina del Rio T."/>
            <person name="Dalin E."/>
            <person name="Tice H."/>
            <person name="Bruce D."/>
            <person name="Goodwin L."/>
            <person name="Pitluck S."/>
            <person name="Kyrpides N."/>
            <person name="Mavromatis K."/>
            <person name="Ivanova N."/>
            <person name="Mikhailova N."/>
            <person name="Munk A.C."/>
            <person name="Brettin T."/>
            <person name="Detter J.C."/>
            <person name="Tapia R."/>
            <person name="Han C."/>
            <person name="Larimer F."/>
            <person name="Land M."/>
            <person name="Hauser L."/>
            <person name="Markowitz V."/>
            <person name="Cheng J.-F."/>
            <person name="Hugenholtz P."/>
            <person name="Woyke T."/>
            <person name="Wu D."/>
            <person name="Jando M."/>
            <person name="Brambilla E."/>
            <person name="Klenk H.-P."/>
            <person name="Eisen J.A."/>
        </authorList>
    </citation>
    <scope>NUCLEOTIDE SEQUENCE [LARGE SCALE GENOMIC DNA]</scope>
    <source>
        <strain evidence="4">ATCC 8368 / DSM 20162 / CCUG 35730 / CIP 100753 / JCM 10117 / KCTC 9821 / NBRC 16120 / NCIMB 702349 / NCTC 13040</strain>
    </source>
</reference>
<protein>
    <submittedName>
        <fullName evidence="3">Uncharacterized protein</fullName>
    </submittedName>
</protein>
<keyword evidence="2" id="KW-0472">Membrane</keyword>
<feature type="transmembrane region" description="Helical" evidence="2">
    <location>
        <begin position="47"/>
        <end position="65"/>
    </location>
</feature>
<dbReference type="HOGENOM" id="CLU_1642981_0_0_11"/>
<dbReference type="AlphaFoldDB" id="D5UVZ0"/>
<keyword evidence="4" id="KW-1185">Reference proteome</keyword>
<evidence type="ECO:0000313" key="4">
    <source>
        <dbReference type="Proteomes" id="UP000001213"/>
    </source>
</evidence>
<dbReference type="EMBL" id="CP001966">
    <property type="protein sequence ID" value="ADG77797.1"/>
    <property type="molecule type" value="Genomic_DNA"/>
</dbReference>
<reference evidence="3 4" key="2">
    <citation type="journal article" date="2011" name="Stand. Genomic Sci.">
        <title>Complete genome sequence of Tsukamurella paurometabola type strain (no. 33).</title>
        <authorList>
            <person name="Munk A.C."/>
            <person name="Lapidus A."/>
            <person name="Lucas S."/>
            <person name="Nolan M."/>
            <person name="Tice H."/>
            <person name="Cheng J.F."/>
            <person name="Del Rio T.G."/>
            <person name="Goodwin L."/>
            <person name="Pitluck S."/>
            <person name="Liolios K."/>
            <person name="Huntemann M."/>
            <person name="Ivanova N."/>
            <person name="Mavromatis K."/>
            <person name="Mikhailova N."/>
            <person name="Pati A."/>
            <person name="Chen A."/>
            <person name="Palaniappan K."/>
            <person name="Tapia R."/>
            <person name="Han C."/>
            <person name="Land M."/>
            <person name="Hauser L."/>
            <person name="Chang Y.J."/>
            <person name="Jeffries C.D."/>
            <person name="Brettin T."/>
            <person name="Yasawong M."/>
            <person name="Brambilla E.M."/>
            <person name="Rohde M."/>
            <person name="Sikorski J."/>
            <person name="Goker M."/>
            <person name="Detter J.C."/>
            <person name="Woyke T."/>
            <person name="Bristow J."/>
            <person name="Eisen J.A."/>
            <person name="Markowitz V."/>
            <person name="Hugenholtz P."/>
            <person name="Kyrpides N.C."/>
            <person name="Klenk H.P."/>
        </authorList>
    </citation>
    <scope>NUCLEOTIDE SEQUENCE [LARGE SCALE GENOMIC DNA]</scope>
    <source>
        <strain evidence="4">ATCC 8368 / DSM 20162 / CCUG 35730 / CIP 100753 / JCM 10117 / KCTC 9821 / NBRC 16120 / NCIMB 702349 / NCTC 13040</strain>
    </source>
</reference>
<keyword evidence="2" id="KW-1133">Transmembrane helix</keyword>
<evidence type="ECO:0000256" key="1">
    <source>
        <dbReference type="SAM" id="MobiDB-lite"/>
    </source>
</evidence>
<feature type="transmembrane region" description="Helical" evidence="2">
    <location>
        <begin position="104"/>
        <end position="127"/>
    </location>
</feature>
<name>D5UVZ0_TSUPD</name>
<dbReference type="RefSeq" id="WP_013125835.1">
    <property type="nucleotide sequence ID" value="NC_014158.1"/>
</dbReference>
<feature type="transmembrane region" description="Helical" evidence="2">
    <location>
        <begin position="133"/>
        <end position="152"/>
    </location>
</feature>
<dbReference type="Proteomes" id="UP000001213">
    <property type="component" value="Chromosome"/>
</dbReference>
<organism evidence="3 4">
    <name type="scientific">Tsukamurella paurometabola (strain ATCC 8368 / DSM 20162 / CCUG 35730 / CIP 100753 / JCM 10117 / KCTC 9821 / NBRC 16120 / NCIMB 702349 / NCTC 13040)</name>
    <name type="common">Corynebacterium paurometabolum</name>
    <dbReference type="NCBI Taxonomy" id="521096"/>
    <lineage>
        <taxon>Bacteria</taxon>
        <taxon>Bacillati</taxon>
        <taxon>Actinomycetota</taxon>
        <taxon>Actinomycetes</taxon>
        <taxon>Mycobacteriales</taxon>
        <taxon>Tsukamurellaceae</taxon>
        <taxon>Tsukamurella</taxon>
    </lineage>
</organism>
<proteinExistence type="predicted"/>
<feature type="region of interest" description="Disordered" evidence="1">
    <location>
        <begin position="1"/>
        <end position="21"/>
    </location>
</feature>
<sequence>MSGDDEGETAMRRAGGMTPEEARRTLARVHQEAVATQSDRYRLRRSLTRIAAVVGALAVLLGPAAGGPDWFRQAGFGAALMLYPAVIIDVVLARRRTRAAPSGFTSRYAVGVFGTMFVYSVFLVVLAGTDGIGVVWAVLAAVVTAAPAVAAARSVDRLQPH</sequence>
<gene>
    <name evidence="3" type="ordered locus">Tpau_1166</name>
</gene>
<dbReference type="STRING" id="521096.Tpau_1166"/>
<evidence type="ECO:0000256" key="2">
    <source>
        <dbReference type="SAM" id="Phobius"/>
    </source>
</evidence>
<dbReference type="KEGG" id="tpr:Tpau_1166"/>
<keyword evidence="2" id="KW-0812">Transmembrane</keyword>